<keyword evidence="3" id="KW-1185">Reference proteome</keyword>
<proteinExistence type="predicted"/>
<keyword evidence="1" id="KW-1133">Transmembrane helix</keyword>
<reference evidence="2 3" key="1">
    <citation type="submission" date="2016-10" db="EMBL/GenBank/DDBJ databases">
        <authorList>
            <person name="de Groot N.N."/>
        </authorList>
    </citation>
    <scope>NUCLEOTIDE SEQUENCE [LARGE SCALE GENOMIC DNA]</scope>
    <source>
        <strain evidence="2 3">DSM 22126</strain>
    </source>
</reference>
<dbReference type="STRING" id="545619.SAMN04489860_0498"/>
<accession>A0A1H1ND35</accession>
<evidence type="ECO:0000256" key="1">
    <source>
        <dbReference type="SAM" id="Phobius"/>
    </source>
</evidence>
<evidence type="ECO:0000313" key="3">
    <source>
        <dbReference type="Proteomes" id="UP000185663"/>
    </source>
</evidence>
<dbReference type="Proteomes" id="UP000185663">
    <property type="component" value="Chromosome I"/>
</dbReference>
<evidence type="ECO:0008006" key="4">
    <source>
        <dbReference type="Google" id="ProtNLM"/>
    </source>
</evidence>
<keyword evidence="1" id="KW-0472">Membrane</keyword>
<dbReference type="AlphaFoldDB" id="A0A1H1ND35"/>
<dbReference type="EMBL" id="LT629776">
    <property type="protein sequence ID" value="SDR96817.1"/>
    <property type="molecule type" value="Genomic_DNA"/>
</dbReference>
<feature type="transmembrane region" description="Helical" evidence="1">
    <location>
        <begin position="20"/>
        <end position="41"/>
    </location>
</feature>
<evidence type="ECO:0000313" key="2">
    <source>
        <dbReference type="EMBL" id="SDR96817.1"/>
    </source>
</evidence>
<protein>
    <recommendedName>
        <fullName evidence="4">LPXTG-motif cell wall anchor domain-containing protein</fullName>
    </recommendedName>
</protein>
<dbReference type="RefSeq" id="WP_157270256.1">
    <property type="nucleotide sequence ID" value="NZ_LT629776.1"/>
</dbReference>
<organism evidence="2 3">
    <name type="scientific">Paraoerskovia marina</name>
    <dbReference type="NCBI Taxonomy" id="545619"/>
    <lineage>
        <taxon>Bacteria</taxon>
        <taxon>Bacillati</taxon>
        <taxon>Actinomycetota</taxon>
        <taxon>Actinomycetes</taxon>
        <taxon>Micrococcales</taxon>
        <taxon>Cellulomonadaceae</taxon>
        <taxon>Paraoerskovia</taxon>
    </lineage>
</organism>
<name>A0A1H1ND35_9CELL</name>
<keyword evidence="1" id="KW-0812">Transmembrane</keyword>
<sequence length="51" mass="5062">MYKTGAGAAGTSAGTLAATGATSLAVVLAVVLLAVGALLVYRSSRLARRQR</sequence>
<gene>
    <name evidence="2" type="ORF">SAMN04489860_0498</name>
</gene>